<keyword evidence="4" id="KW-1003">Cell membrane</keyword>
<keyword evidence="14" id="KW-0732">Signal</keyword>
<evidence type="ECO:0000256" key="10">
    <source>
        <dbReference type="ARBA" id="ARBA00023180"/>
    </source>
</evidence>
<evidence type="ECO:0000256" key="2">
    <source>
        <dbReference type="ARBA" id="ARBA00008685"/>
    </source>
</evidence>
<dbReference type="Gene3D" id="1.10.287.70">
    <property type="match status" value="1"/>
</dbReference>
<evidence type="ECO:0000313" key="17">
    <source>
        <dbReference type="Proteomes" id="UP000515204"/>
    </source>
</evidence>
<dbReference type="OrthoDB" id="5984008at2759"/>
<dbReference type="PANTHER" id="PTHR42643">
    <property type="entry name" value="IONOTROPIC RECEPTOR 20A-RELATED"/>
    <property type="match status" value="1"/>
</dbReference>
<organism evidence="17 18">
    <name type="scientific">Dinoponera quadriceps</name>
    <name type="common">South American ant</name>
    <dbReference type="NCBI Taxonomy" id="609295"/>
    <lineage>
        <taxon>Eukaryota</taxon>
        <taxon>Metazoa</taxon>
        <taxon>Ecdysozoa</taxon>
        <taxon>Arthropoda</taxon>
        <taxon>Hexapoda</taxon>
        <taxon>Insecta</taxon>
        <taxon>Pterygota</taxon>
        <taxon>Neoptera</taxon>
        <taxon>Endopterygota</taxon>
        <taxon>Hymenoptera</taxon>
        <taxon>Apocrita</taxon>
        <taxon>Aculeata</taxon>
        <taxon>Formicoidea</taxon>
        <taxon>Formicidae</taxon>
        <taxon>Ponerinae</taxon>
        <taxon>Ponerini</taxon>
        <taxon>Dinoponera</taxon>
    </lineage>
</organism>
<feature type="transmembrane region" description="Helical" evidence="13">
    <location>
        <begin position="162"/>
        <end position="183"/>
    </location>
</feature>
<dbReference type="CTD" id="40198"/>
<dbReference type="AlphaFoldDB" id="A0A6P3XGQ2"/>
<gene>
    <name evidence="18" type="primary">LOC106745912</name>
</gene>
<dbReference type="Proteomes" id="UP000515204">
    <property type="component" value="Unplaced"/>
</dbReference>
<evidence type="ECO:0000256" key="9">
    <source>
        <dbReference type="ARBA" id="ARBA00023170"/>
    </source>
</evidence>
<reference evidence="18" key="1">
    <citation type="submission" date="2025-08" db="UniProtKB">
        <authorList>
            <consortium name="RefSeq"/>
        </authorList>
    </citation>
    <scope>IDENTIFICATION</scope>
</reference>
<keyword evidence="5 13" id="KW-0812">Transmembrane</keyword>
<dbReference type="PANTHER" id="PTHR42643:SF30">
    <property type="entry name" value="IONOTROPIC RECEPTOR 40A-RELATED"/>
    <property type="match status" value="1"/>
</dbReference>
<keyword evidence="3" id="KW-0813">Transport</keyword>
<feature type="domain" description="Ionotropic glutamate receptor L-glutamate and glycine-binding" evidence="16">
    <location>
        <begin position="43"/>
        <end position="146"/>
    </location>
</feature>
<feature type="transmembrane region" description="Helical" evidence="13">
    <location>
        <begin position="195"/>
        <end position="218"/>
    </location>
</feature>
<keyword evidence="12" id="KW-0407">Ion channel</keyword>
<accession>A0A6P3XGQ2</accession>
<dbReference type="KEGG" id="dqu:106745912"/>
<sequence>MPNFRQLLLGTLIFVTYHRTSYGQNGTTTDEPYSEQSTIPAEVKITSWNDMPFSGLVMKNGTWVGKGYAFYLLRLLSSKLNFTYTIVPPNQHVLGNKRNGILSLLYEKKVDMAVAFLPTLPELRKFCTFSIALDQSELTALMKRPQESATGSGLLAPFNQTVWLLVLASVLSVGPIIYIFATLRAKLWGDPDSENYSLFSCVWFVYSSLLKQGTSIIATTDSTRILFATWWIFILILTSFYTANLTAFLTRPQFTLPINSLNDIVRKGYRWVAHKGRTIEYLISQYHPDELTPLNSTRWKGHYISAHEYPVRAILNAVDKDKLFLAETHYLQTLIFEDYVNKTRLRLEHQKKCTYVIMPNTILVTSRAFAFPIGSSLEAPINKELMALVEAGIIRRAKLRDLPLAEVCPVDLRSTERQLTNSDLSLTYKVVAGGYVIAAVVFLVELTIRCTTNCYKRRKTIGKCCDFSCCKSKRRQPKAAATPELVYITKNRFFDSRNSLQKRSVRPLYQNVPHNIVQGKRHFINGRDYYVVIDRGGDQRLIPIRTPSAFLFQYAA</sequence>
<evidence type="ECO:0000256" key="4">
    <source>
        <dbReference type="ARBA" id="ARBA00022475"/>
    </source>
</evidence>
<evidence type="ECO:0000256" key="12">
    <source>
        <dbReference type="ARBA" id="ARBA00023303"/>
    </source>
</evidence>
<proteinExistence type="inferred from homology"/>
<dbReference type="GO" id="GO:0005886">
    <property type="term" value="C:plasma membrane"/>
    <property type="evidence" value="ECO:0007669"/>
    <property type="project" value="UniProtKB-SubCell"/>
</dbReference>
<evidence type="ECO:0000256" key="13">
    <source>
        <dbReference type="SAM" id="Phobius"/>
    </source>
</evidence>
<keyword evidence="9 18" id="KW-0675">Receptor</keyword>
<dbReference type="Gene3D" id="3.40.190.10">
    <property type="entry name" value="Periplasmic binding protein-like II"/>
    <property type="match status" value="1"/>
</dbReference>
<dbReference type="GO" id="GO:0050906">
    <property type="term" value="P:detection of stimulus involved in sensory perception"/>
    <property type="evidence" value="ECO:0007669"/>
    <property type="project" value="UniProtKB-ARBA"/>
</dbReference>
<dbReference type="InterPro" id="IPR019594">
    <property type="entry name" value="Glu/Gly-bd"/>
</dbReference>
<comment type="similarity">
    <text evidence="2">Belongs to the glutamate-gated ion channel (TC 1.A.10.1) family.</text>
</comment>
<feature type="signal peptide" evidence="14">
    <location>
        <begin position="1"/>
        <end position="23"/>
    </location>
</feature>
<evidence type="ECO:0000256" key="5">
    <source>
        <dbReference type="ARBA" id="ARBA00022692"/>
    </source>
</evidence>
<keyword evidence="17" id="KW-1185">Reference proteome</keyword>
<keyword evidence="11" id="KW-1071">Ligand-gated ion channel</keyword>
<protein>
    <submittedName>
        <fullName evidence="18">Glutamate receptor ionotropic, delta-2</fullName>
    </submittedName>
</protein>
<dbReference type="Pfam" id="PF00060">
    <property type="entry name" value="Lig_chan"/>
    <property type="match status" value="1"/>
</dbReference>
<evidence type="ECO:0000259" key="15">
    <source>
        <dbReference type="Pfam" id="PF00060"/>
    </source>
</evidence>
<keyword evidence="10" id="KW-0325">Glycoprotein</keyword>
<dbReference type="GO" id="GO:0015276">
    <property type="term" value="F:ligand-gated monoatomic ion channel activity"/>
    <property type="evidence" value="ECO:0007669"/>
    <property type="project" value="InterPro"/>
</dbReference>
<evidence type="ECO:0000259" key="16">
    <source>
        <dbReference type="Pfam" id="PF10613"/>
    </source>
</evidence>
<keyword evidence="6 13" id="KW-1133">Transmembrane helix</keyword>
<evidence type="ECO:0000256" key="6">
    <source>
        <dbReference type="ARBA" id="ARBA00022989"/>
    </source>
</evidence>
<evidence type="ECO:0000256" key="1">
    <source>
        <dbReference type="ARBA" id="ARBA00004651"/>
    </source>
</evidence>
<comment type="subcellular location">
    <subcellularLocation>
        <location evidence="1">Cell membrane</location>
        <topology evidence="1">Multi-pass membrane protein</topology>
    </subcellularLocation>
</comment>
<feature type="chain" id="PRO_5027818351" evidence="14">
    <location>
        <begin position="24"/>
        <end position="556"/>
    </location>
</feature>
<dbReference type="Pfam" id="PF10613">
    <property type="entry name" value="Lig_chan-Glu_bd"/>
    <property type="match status" value="1"/>
</dbReference>
<dbReference type="InterPro" id="IPR001320">
    <property type="entry name" value="Iontro_rcpt_C"/>
</dbReference>
<dbReference type="RefSeq" id="XP_014477402.1">
    <property type="nucleotide sequence ID" value="XM_014621916.1"/>
</dbReference>
<evidence type="ECO:0000256" key="3">
    <source>
        <dbReference type="ARBA" id="ARBA00022448"/>
    </source>
</evidence>
<keyword evidence="8 13" id="KW-0472">Membrane</keyword>
<name>A0A6P3XGQ2_DINQU</name>
<dbReference type="GeneID" id="106745912"/>
<feature type="transmembrane region" description="Helical" evidence="13">
    <location>
        <begin position="230"/>
        <end position="250"/>
    </location>
</feature>
<feature type="domain" description="Ionotropic glutamate receptor C-terminal" evidence="15">
    <location>
        <begin position="160"/>
        <end position="440"/>
    </location>
</feature>
<dbReference type="SUPFAM" id="SSF53850">
    <property type="entry name" value="Periplasmic binding protein-like II"/>
    <property type="match status" value="1"/>
</dbReference>
<evidence type="ECO:0000313" key="18">
    <source>
        <dbReference type="RefSeq" id="XP_014477402.1"/>
    </source>
</evidence>
<dbReference type="InterPro" id="IPR052192">
    <property type="entry name" value="Insect_Ionotropic_Sensory_Rcpt"/>
</dbReference>
<keyword evidence="7" id="KW-0406">Ion transport</keyword>
<evidence type="ECO:0000256" key="7">
    <source>
        <dbReference type="ARBA" id="ARBA00023065"/>
    </source>
</evidence>
<evidence type="ECO:0000256" key="14">
    <source>
        <dbReference type="SAM" id="SignalP"/>
    </source>
</evidence>
<feature type="transmembrane region" description="Helical" evidence="13">
    <location>
        <begin position="426"/>
        <end position="448"/>
    </location>
</feature>
<evidence type="ECO:0000256" key="11">
    <source>
        <dbReference type="ARBA" id="ARBA00023286"/>
    </source>
</evidence>
<evidence type="ECO:0000256" key="8">
    <source>
        <dbReference type="ARBA" id="ARBA00023136"/>
    </source>
</evidence>